<dbReference type="OrthoDB" id="44841at2759"/>
<feature type="region of interest" description="Disordered" evidence="1">
    <location>
        <begin position="1245"/>
        <end position="1274"/>
    </location>
</feature>
<feature type="region of interest" description="Disordered" evidence="1">
    <location>
        <begin position="634"/>
        <end position="745"/>
    </location>
</feature>
<feature type="compositionally biased region" description="Low complexity" evidence="1">
    <location>
        <begin position="1109"/>
        <end position="1125"/>
    </location>
</feature>
<dbReference type="EMBL" id="CAJFCW020000002">
    <property type="protein sequence ID" value="CAG9089525.1"/>
    <property type="molecule type" value="Genomic_DNA"/>
</dbReference>
<dbReference type="InterPro" id="IPR006643">
    <property type="entry name" value="Zasp-like_motif"/>
</dbReference>
<feature type="region of interest" description="Disordered" evidence="1">
    <location>
        <begin position="273"/>
        <end position="295"/>
    </location>
</feature>
<keyword evidence="4" id="KW-1185">Reference proteome</keyword>
<sequence length="1398" mass="156947">MSDVVINWRPNQGDSHRDFYVNRQRSPEKARRMEYETINVRLQRSNPAIPWGFSFGQSGSNVIVDNVEPNSMAEKAGLFAQDIVEEAFNKKVSLNDVNQKIQEALEVTLLLKRQIDERAYPYGLPLVGAFEKIEEFDKSGKLIKEYEKALPITDSYDTKFPTNQPSKGPTQATPAKTPPPTLPKPKTPTPQQQQPQQQQQLQQQKQPHQPYPYTQPEEQLTTSDYGTLPKAGAPQNIQKYVKTTTTLSGQPEFVNNTTVANLNPGGLTFNDTTEHSEASSNWDKNEGNVRRHFESSRSYTKTESCTTKPIELHDLNVPNGVNVHQANGCLANGSAGKAGGLSGPGFGGQGYGYQGSQVGKPAAYQTGQQNLPTGYSQQVAGLDLEPTTKTYVTQSQTNISRSSGPVIAQSAVGYSIEHQGQSVQRGQNAAPGQQKFAQPQQQGQQSFSQLQQQGQQQPQVPKNQPLSQVPAQQQALQQSDAPSQQPLTQQPPQVPPHQQLVQQPLAQQPYEIKQQLTQTRSAPIRSSSQANEQHQRVRSPPIHRTNSYDQKVIRSQADIIYPEEDVDFYSSYYENQQLSSSYNPEQQQYSSYSSSNVHGVRQAQPQSQGIHRTSSYQPNDSYDLRQYQPQIGQKVSQLPPQQSYGFGQQSQGQASQVQQEKTYGVVPPQAQRPPQQQQLQQQQPQRAPQQRQPLQHQKSLPQISPQKQALQQPHVEFRPSRPAPQRQPQQVHELSQFDPQTFKNQPITGQKIISYHAKPTEKITNYEYVDYKPGEGYPKFVNDEEQQKSEVRRGVLARSTSYGGHQAQGGQRQSQQVPQGQSQHLSQGQRPQQAQAQVLGQQPGHHQQPQDYQQSPQLAQQYQSSRPTKDYTDQLYAADTAVPPSVPQQGLKQYEPHVQFTDEADDDYVDVQQGQQRQGLGVQRQGFDVQRQGNGSPVKQVQGSQVRRAQTSPTRQGQQVSPVRQVNGSHQSQGYGQGSGQSPVRRPPSVAAKSKAGLQHVATQSDGNQNQGQYQQPPQVSQQYHPEQQHGVQQRGQEQQLHHQQGRTPQQILSRTQVSQQRQQQYHPQMTRSVTLDNDTWNGYNGHNYPYDPNAHLNLETTKHQANIQQSQQQPPKPQQRPQLPLNTQHGIAGNKYYNEKQLSTSGYDNVDNEENEQERHSRYEAYLKQLIQNKLPVTHFVQSPDGTWVDQDTAQAMGINYNTNPRTRAAYSQSPVSWFDSTSNMISEQPRSFYDPPLAEEELPRQRRHFSQSPVKYRPGGGRNGGRSGFERAGGLQPYQQALTQSQGPHYRAGGHDKSVKFAEPTQLGAKNNVVHQQYNSPLNLYSAESAEEAYRQQLGQMKIGDPQQNRSNQPSYLTSPTRQYITEEESGLSHPYSGPQQSSSLKRLAHNVGRAL</sequence>
<feature type="compositionally biased region" description="Low complexity" evidence="1">
    <location>
        <begin position="803"/>
        <end position="864"/>
    </location>
</feature>
<feature type="compositionally biased region" description="Polar residues" evidence="1">
    <location>
        <begin position="1348"/>
        <end position="1366"/>
    </location>
</feature>
<name>A0A811K0W8_9BILA</name>
<dbReference type="InterPro" id="IPR036034">
    <property type="entry name" value="PDZ_sf"/>
</dbReference>
<feature type="compositionally biased region" description="Low complexity" evidence="1">
    <location>
        <begin position="911"/>
        <end position="926"/>
    </location>
</feature>
<feature type="region of interest" description="Disordered" evidence="1">
    <location>
        <begin position="1105"/>
        <end position="1131"/>
    </location>
</feature>
<organism evidence="3 4">
    <name type="scientific">Bursaphelenchus okinawaensis</name>
    <dbReference type="NCBI Taxonomy" id="465554"/>
    <lineage>
        <taxon>Eukaryota</taxon>
        <taxon>Metazoa</taxon>
        <taxon>Ecdysozoa</taxon>
        <taxon>Nematoda</taxon>
        <taxon>Chromadorea</taxon>
        <taxon>Rhabditida</taxon>
        <taxon>Tylenchina</taxon>
        <taxon>Tylenchomorpha</taxon>
        <taxon>Aphelenchoidea</taxon>
        <taxon>Aphelenchoididae</taxon>
        <taxon>Bursaphelenchus</taxon>
    </lineage>
</organism>
<feature type="compositionally biased region" description="Polar residues" evidence="1">
    <location>
        <begin position="931"/>
        <end position="967"/>
    </location>
</feature>
<feature type="compositionally biased region" description="Low complexity" evidence="1">
    <location>
        <begin position="430"/>
        <end position="499"/>
    </location>
</feature>
<feature type="region of interest" description="Disordered" evidence="1">
    <location>
        <begin position="514"/>
        <end position="550"/>
    </location>
</feature>
<evidence type="ECO:0000313" key="3">
    <source>
        <dbReference type="EMBL" id="CAD5209520.1"/>
    </source>
</evidence>
<feature type="compositionally biased region" description="Low complexity" evidence="1">
    <location>
        <begin position="1057"/>
        <end position="1069"/>
    </location>
</feature>
<feature type="region of interest" description="Disordered" evidence="1">
    <location>
        <begin position="418"/>
        <end position="499"/>
    </location>
</feature>
<dbReference type="Gene3D" id="2.30.42.10">
    <property type="match status" value="1"/>
</dbReference>
<feature type="compositionally biased region" description="Polar residues" evidence="1">
    <location>
        <begin position="696"/>
        <end position="711"/>
    </location>
</feature>
<reference evidence="3" key="1">
    <citation type="submission" date="2020-09" db="EMBL/GenBank/DDBJ databases">
        <authorList>
            <person name="Kikuchi T."/>
        </authorList>
    </citation>
    <scope>NUCLEOTIDE SEQUENCE</scope>
    <source>
        <strain evidence="3">SH1</strain>
    </source>
</reference>
<feature type="compositionally biased region" description="Polar residues" evidence="1">
    <location>
        <begin position="514"/>
        <end position="532"/>
    </location>
</feature>
<feature type="region of interest" description="Disordered" evidence="1">
    <location>
        <begin position="579"/>
        <end position="622"/>
    </location>
</feature>
<feature type="domain" description="Zasp-like motif" evidence="2">
    <location>
        <begin position="1314"/>
        <end position="1339"/>
    </location>
</feature>
<dbReference type="SUPFAM" id="SSF50156">
    <property type="entry name" value="PDZ domain-like"/>
    <property type="match status" value="1"/>
</dbReference>
<evidence type="ECO:0000259" key="2">
    <source>
        <dbReference type="SMART" id="SM00735"/>
    </source>
</evidence>
<protein>
    <recommendedName>
        <fullName evidence="2">Zasp-like motif domain-containing protein</fullName>
    </recommendedName>
</protein>
<accession>A0A811K0W8</accession>
<feature type="region of interest" description="Disordered" evidence="1">
    <location>
        <begin position="155"/>
        <end position="232"/>
    </location>
</feature>
<feature type="compositionally biased region" description="Polar residues" evidence="1">
    <location>
        <begin position="1047"/>
        <end position="1056"/>
    </location>
</feature>
<feature type="compositionally biased region" description="Low complexity" evidence="1">
    <location>
        <begin position="579"/>
        <end position="595"/>
    </location>
</feature>
<dbReference type="Proteomes" id="UP000783686">
    <property type="component" value="Unassembled WGS sequence"/>
</dbReference>
<dbReference type="EMBL" id="CAJFDH010000002">
    <property type="protein sequence ID" value="CAD5209520.1"/>
    <property type="molecule type" value="Genomic_DNA"/>
</dbReference>
<evidence type="ECO:0000256" key="1">
    <source>
        <dbReference type="SAM" id="MobiDB-lite"/>
    </source>
</evidence>
<feature type="compositionally biased region" description="Low complexity" evidence="1">
    <location>
        <begin position="1004"/>
        <end position="1043"/>
    </location>
</feature>
<dbReference type="Proteomes" id="UP000614601">
    <property type="component" value="Unassembled WGS sequence"/>
</dbReference>
<feature type="compositionally biased region" description="Polar residues" evidence="1">
    <location>
        <begin position="603"/>
        <end position="620"/>
    </location>
</feature>
<proteinExistence type="predicted"/>
<gene>
    <name evidence="3" type="ORF">BOKJ2_LOCUS2728</name>
</gene>
<feature type="compositionally biased region" description="Pro residues" evidence="1">
    <location>
        <begin position="176"/>
        <end position="188"/>
    </location>
</feature>
<feature type="compositionally biased region" description="Low complexity" evidence="1">
    <location>
        <begin position="189"/>
        <end position="216"/>
    </location>
</feature>
<dbReference type="SMART" id="SM00735">
    <property type="entry name" value="ZM"/>
    <property type="match status" value="1"/>
</dbReference>
<feature type="compositionally biased region" description="Gly residues" evidence="1">
    <location>
        <begin position="1260"/>
        <end position="1269"/>
    </location>
</feature>
<feature type="compositionally biased region" description="Polar residues" evidence="1">
    <location>
        <begin position="418"/>
        <end position="427"/>
    </location>
</feature>
<evidence type="ECO:0000313" key="4">
    <source>
        <dbReference type="Proteomes" id="UP000614601"/>
    </source>
</evidence>
<comment type="caution">
    <text evidence="3">The sequence shown here is derived from an EMBL/GenBank/DDBJ whole genome shotgun (WGS) entry which is preliminary data.</text>
</comment>
<feature type="region of interest" description="Disordered" evidence="1">
    <location>
        <begin position="799"/>
        <end position="869"/>
    </location>
</feature>
<feature type="compositionally biased region" description="Low complexity" evidence="1">
    <location>
        <begin position="667"/>
        <end position="695"/>
    </location>
</feature>
<feature type="region of interest" description="Disordered" evidence="1">
    <location>
        <begin position="899"/>
        <end position="1072"/>
    </location>
</feature>
<feature type="region of interest" description="Disordered" evidence="1">
    <location>
        <begin position="1343"/>
        <end position="1398"/>
    </location>
</feature>
<feature type="compositionally biased region" description="Low complexity" evidence="1">
    <location>
        <begin position="641"/>
        <end position="659"/>
    </location>
</feature>